<dbReference type="WBParaSite" id="RSKR_0000105800.1">
    <property type="protein sequence ID" value="RSKR_0000105800.1"/>
    <property type="gene ID" value="RSKR_0000105800"/>
</dbReference>
<organism evidence="1 2">
    <name type="scientific">Rhabditophanes sp. KR3021</name>
    <dbReference type="NCBI Taxonomy" id="114890"/>
    <lineage>
        <taxon>Eukaryota</taxon>
        <taxon>Metazoa</taxon>
        <taxon>Ecdysozoa</taxon>
        <taxon>Nematoda</taxon>
        <taxon>Chromadorea</taxon>
        <taxon>Rhabditida</taxon>
        <taxon>Tylenchina</taxon>
        <taxon>Panagrolaimomorpha</taxon>
        <taxon>Strongyloidoidea</taxon>
        <taxon>Alloionematidae</taxon>
        <taxon>Rhabditophanes</taxon>
    </lineage>
</organism>
<protein>
    <submittedName>
        <fullName evidence="2">Rab-GAP TBC domain-containing protein</fullName>
    </submittedName>
</protein>
<name>A0AC35TIU2_9BILA</name>
<sequence length="329" mass="38571">MVNKNYNQKKYCSLATQLELPAVSKNILSNIINFRRKTNKPKLSPIEREKAWVTLLSEWSDFAVNNRDYIKSICRDGIPPSVRSQGWLYLTNADQNLNINDYLLKAGDPKIISQIEKDIHRQFPNHQMFSDDSPYGKNGQQNLFSLLKAYTVLYPRKGYCQAQAPIASMLLMQMPIDDAFRVFDRLCLKYAKDYYTDDLKKVQVEGEILKTLMNLYIPDIYHLFEKKEVEPHMYIVEWFLCLFARTFTPEITCRIWDILFSEGTKILFQTALVILKHTFTPIDRSLDTMDILSKLKQLPQALNNANYLIGQINEMKIEKYDLLRVHFEL</sequence>
<proteinExistence type="predicted"/>
<accession>A0AC35TIU2</accession>
<dbReference type="Proteomes" id="UP000095286">
    <property type="component" value="Unplaced"/>
</dbReference>
<evidence type="ECO:0000313" key="2">
    <source>
        <dbReference type="WBParaSite" id="RSKR_0000105800.1"/>
    </source>
</evidence>
<evidence type="ECO:0000313" key="1">
    <source>
        <dbReference type="Proteomes" id="UP000095286"/>
    </source>
</evidence>
<reference evidence="2" key="1">
    <citation type="submission" date="2016-11" db="UniProtKB">
        <authorList>
            <consortium name="WormBaseParasite"/>
        </authorList>
    </citation>
    <scope>IDENTIFICATION</scope>
    <source>
        <strain evidence="2">KR3021</strain>
    </source>
</reference>